<dbReference type="PANTHER" id="PTHR43022:SF1">
    <property type="entry name" value="PROTEIN SMF"/>
    <property type="match status" value="1"/>
</dbReference>
<feature type="domain" description="Smf/DprA SLOG" evidence="2">
    <location>
        <begin position="91"/>
        <end position="296"/>
    </location>
</feature>
<gene>
    <name evidence="4" type="ordered locus">Xaut_3916</name>
</gene>
<dbReference type="STRING" id="78245.Xaut_3916"/>
<dbReference type="Pfam" id="PF17782">
    <property type="entry name" value="WHD_DprA"/>
    <property type="match status" value="1"/>
</dbReference>
<dbReference type="PANTHER" id="PTHR43022">
    <property type="entry name" value="PROTEIN SMF"/>
    <property type="match status" value="1"/>
</dbReference>
<feature type="domain" description="DprA winged helix" evidence="3">
    <location>
        <begin position="318"/>
        <end position="369"/>
    </location>
</feature>
<dbReference type="Pfam" id="PF02481">
    <property type="entry name" value="DNA_processg_A"/>
    <property type="match status" value="1"/>
</dbReference>
<proteinExistence type="inferred from homology"/>
<evidence type="ECO:0000256" key="1">
    <source>
        <dbReference type="ARBA" id="ARBA00006525"/>
    </source>
</evidence>
<reference evidence="4 5" key="1">
    <citation type="submission" date="2007-07" db="EMBL/GenBank/DDBJ databases">
        <title>Complete sequence of chromosome of Xanthobacter autotrophicus Py2.</title>
        <authorList>
            <consortium name="US DOE Joint Genome Institute"/>
            <person name="Copeland A."/>
            <person name="Lucas S."/>
            <person name="Lapidus A."/>
            <person name="Barry K."/>
            <person name="Glavina del Rio T."/>
            <person name="Hammon N."/>
            <person name="Israni S."/>
            <person name="Dalin E."/>
            <person name="Tice H."/>
            <person name="Pitluck S."/>
            <person name="Sims D."/>
            <person name="Brettin T."/>
            <person name="Bruce D."/>
            <person name="Detter J.C."/>
            <person name="Han C."/>
            <person name="Tapia R."/>
            <person name="Brainard J."/>
            <person name="Schmutz J."/>
            <person name="Larimer F."/>
            <person name="Land M."/>
            <person name="Hauser L."/>
            <person name="Kyrpides N."/>
            <person name="Kim E."/>
            <person name="Ensigns S.A."/>
            <person name="Richardson P."/>
        </authorList>
    </citation>
    <scope>NUCLEOTIDE SEQUENCE [LARGE SCALE GENOMIC DNA]</scope>
    <source>
        <strain evidence="5">ATCC BAA-1158 / Py2</strain>
    </source>
</reference>
<dbReference type="eggNOG" id="COG0758">
    <property type="taxonomic scope" value="Bacteria"/>
</dbReference>
<protein>
    <submittedName>
        <fullName evidence="4">DNA protecting protein DprA</fullName>
    </submittedName>
</protein>
<dbReference type="NCBIfam" id="TIGR00732">
    <property type="entry name" value="dprA"/>
    <property type="match status" value="1"/>
</dbReference>
<dbReference type="InterPro" id="IPR057666">
    <property type="entry name" value="DrpA_SLOG"/>
</dbReference>
<evidence type="ECO:0000259" key="3">
    <source>
        <dbReference type="Pfam" id="PF17782"/>
    </source>
</evidence>
<dbReference type="KEGG" id="xau:Xaut_3916"/>
<dbReference type="SUPFAM" id="SSF102405">
    <property type="entry name" value="MCP/YpsA-like"/>
    <property type="match status" value="1"/>
</dbReference>
<dbReference type="Gene3D" id="1.10.10.10">
    <property type="entry name" value="Winged helix-like DNA-binding domain superfamily/Winged helix DNA-binding domain"/>
    <property type="match status" value="1"/>
</dbReference>
<organism evidence="4 5">
    <name type="scientific">Xanthobacter autotrophicus (strain ATCC BAA-1158 / Py2)</name>
    <dbReference type="NCBI Taxonomy" id="78245"/>
    <lineage>
        <taxon>Bacteria</taxon>
        <taxon>Pseudomonadati</taxon>
        <taxon>Pseudomonadota</taxon>
        <taxon>Alphaproteobacteria</taxon>
        <taxon>Hyphomicrobiales</taxon>
        <taxon>Xanthobacteraceae</taxon>
        <taxon>Xanthobacter</taxon>
    </lineage>
</organism>
<comment type="similarity">
    <text evidence="1">Belongs to the DprA/Smf family.</text>
</comment>
<dbReference type="PhylomeDB" id="A7IM97"/>
<evidence type="ECO:0000313" key="5">
    <source>
        <dbReference type="Proteomes" id="UP000002417"/>
    </source>
</evidence>
<dbReference type="HOGENOM" id="CLU_029601_1_1_5"/>
<evidence type="ECO:0000259" key="2">
    <source>
        <dbReference type="Pfam" id="PF02481"/>
    </source>
</evidence>
<dbReference type="InterPro" id="IPR041614">
    <property type="entry name" value="DprA_WH"/>
</dbReference>
<dbReference type="EMBL" id="CP000781">
    <property type="protein sequence ID" value="ABS69140.1"/>
    <property type="molecule type" value="Genomic_DNA"/>
</dbReference>
<name>A7IM97_XANP2</name>
<accession>A7IM97</accession>
<sequence>MARGKTSVGGPGPGELLSTTQRLDWLRLIRTENVGPRTFRALINQFGGAAAALEALPTLAQRGGRLLPPRIPDLPDAQAEMAALARLGARLVATGEADYPLALRQLDDAPPLICVKGRGEVLQRPMVAIVGARNASAAGRSFAARLARDLAGAGWVVVSGLARGIDAAAHEASLDGGTVGVFAGGLARPYPPENLGLIEKVAATGAIVSEMPLNWEPRARDFPRRNRLVSGMALGVVVVEAAERSGSLITARLAGEQGREVFAVPGSPLDPRAGGTNRLLKQGATLVTEAADVISVLTPMAGRQGPDAIEAESPIMEPAMPGEDARARVVGLLGPVPTLIDDLVRLSGCSVAEVQIVLLELDLAGRLDRPGTGRVALK</sequence>
<dbReference type="InterPro" id="IPR003488">
    <property type="entry name" value="DprA"/>
</dbReference>
<dbReference type="AlphaFoldDB" id="A7IM97"/>
<dbReference type="Pfam" id="PF21102">
    <property type="entry name" value="DprA_N"/>
    <property type="match status" value="1"/>
</dbReference>
<dbReference type="InterPro" id="IPR036388">
    <property type="entry name" value="WH-like_DNA-bd_sf"/>
</dbReference>
<evidence type="ECO:0000313" key="4">
    <source>
        <dbReference type="EMBL" id="ABS69140.1"/>
    </source>
</evidence>
<keyword evidence="5" id="KW-1185">Reference proteome</keyword>
<dbReference type="GO" id="GO:0009294">
    <property type="term" value="P:DNA-mediated transformation"/>
    <property type="evidence" value="ECO:0007669"/>
    <property type="project" value="InterPro"/>
</dbReference>
<dbReference type="Proteomes" id="UP000002417">
    <property type="component" value="Chromosome"/>
</dbReference>
<dbReference type="Gene3D" id="3.40.50.450">
    <property type="match status" value="1"/>
</dbReference>